<dbReference type="AlphaFoldDB" id="A0A0J1B468"/>
<name>A0A0J1B468_RHOIS</name>
<dbReference type="STRING" id="595434.RISK_006399"/>
<accession>A0A0J1B468</accession>
<reference evidence="1" key="1">
    <citation type="submission" date="2015-05" db="EMBL/GenBank/DDBJ databases">
        <title>Permanent draft genome of Rhodopirellula islandicus K833.</title>
        <authorList>
            <person name="Kizina J."/>
            <person name="Richter M."/>
            <person name="Glockner F.O."/>
            <person name="Harder J."/>
        </authorList>
    </citation>
    <scope>NUCLEOTIDE SEQUENCE [LARGE SCALE GENOMIC DNA]</scope>
    <source>
        <strain evidence="1">K833</strain>
    </source>
</reference>
<evidence type="ECO:0000313" key="2">
    <source>
        <dbReference type="Proteomes" id="UP000036367"/>
    </source>
</evidence>
<keyword evidence="2" id="KW-1185">Reference proteome</keyword>
<organism evidence="1 2">
    <name type="scientific">Rhodopirellula islandica</name>
    <dbReference type="NCBI Taxonomy" id="595434"/>
    <lineage>
        <taxon>Bacteria</taxon>
        <taxon>Pseudomonadati</taxon>
        <taxon>Planctomycetota</taxon>
        <taxon>Planctomycetia</taxon>
        <taxon>Pirellulales</taxon>
        <taxon>Pirellulaceae</taxon>
        <taxon>Rhodopirellula</taxon>
    </lineage>
</organism>
<evidence type="ECO:0000313" key="1">
    <source>
        <dbReference type="EMBL" id="KLU01552.1"/>
    </source>
</evidence>
<protein>
    <submittedName>
        <fullName evidence="1">Uncharacterized protein</fullName>
    </submittedName>
</protein>
<comment type="caution">
    <text evidence="1">The sequence shown here is derived from an EMBL/GenBank/DDBJ whole genome shotgun (WGS) entry which is preliminary data.</text>
</comment>
<dbReference type="PATRIC" id="fig|595434.4.peg.6082"/>
<dbReference type="Proteomes" id="UP000036367">
    <property type="component" value="Unassembled WGS sequence"/>
</dbReference>
<sequence length="72" mass="8880">MVASRSVWWVIVDRSVRLRRTRRRNGRLIRVQRARSAINRWLRSRGSRGINQSMLRTRQILRFFIEESWWLA</sequence>
<dbReference type="EMBL" id="LECT01000053">
    <property type="protein sequence ID" value="KLU01552.1"/>
    <property type="molecule type" value="Genomic_DNA"/>
</dbReference>
<gene>
    <name evidence="1" type="ORF">RISK_006399</name>
</gene>
<proteinExistence type="predicted"/>